<dbReference type="Gene3D" id="3.40.640.10">
    <property type="entry name" value="Type I PLP-dependent aspartate aminotransferase-like (Major domain)"/>
    <property type="match status" value="1"/>
</dbReference>
<reference evidence="6" key="1">
    <citation type="submission" date="2016-04" db="EMBL/GenBank/DDBJ databases">
        <title>Draft genome sequence of Paludibacter jiangxiensis strain NM7.</title>
        <authorList>
            <person name="Qiu Y."/>
            <person name="Matsuura N."/>
            <person name="Ohashi A."/>
            <person name="Tourlousse M.D."/>
            <person name="Sekiguchi Y."/>
        </authorList>
    </citation>
    <scope>NUCLEOTIDE SEQUENCE [LARGE SCALE GENOMIC DNA]</scope>
    <source>
        <strain evidence="6">NM7</strain>
    </source>
</reference>
<name>A0A171AMZ3_9BACT</name>
<keyword evidence="6" id="KW-1185">Reference proteome</keyword>
<dbReference type="InterPro" id="IPR015421">
    <property type="entry name" value="PyrdxlP-dep_Trfase_major"/>
</dbReference>
<evidence type="ECO:0000256" key="2">
    <source>
        <dbReference type="PIRSR" id="PIRSR000390-1"/>
    </source>
</evidence>
<keyword evidence="3 4" id="KW-0663">Pyridoxal phosphate</keyword>
<gene>
    <name evidence="5" type="ORF">PJIAN_4551</name>
</gene>
<dbReference type="SUPFAM" id="SSF53383">
    <property type="entry name" value="PLP-dependent transferases"/>
    <property type="match status" value="1"/>
</dbReference>
<dbReference type="AlphaFoldDB" id="A0A171AMZ3"/>
<evidence type="ECO:0000313" key="5">
    <source>
        <dbReference type="EMBL" id="GAT64008.1"/>
    </source>
</evidence>
<evidence type="ECO:0000256" key="3">
    <source>
        <dbReference type="PIRSR" id="PIRSR000390-2"/>
    </source>
</evidence>
<dbReference type="PANTHER" id="PTHR30244">
    <property type="entry name" value="TRANSAMINASE"/>
    <property type="match status" value="1"/>
</dbReference>
<dbReference type="RefSeq" id="WP_068705718.1">
    <property type="nucleotide sequence ID" value="NZ_BDCR01000004.1"/>
</dbReference>
<evidence type="ECO:0000256" key="1">
    <source>
        <dbReference type="ARBA" id="ARBA00037999"/>
    </source>
</evidence>
<dbReference type="Gene3D" id="3.90.1150.10">
    <property type="entry name" value="Aspartate Aminotransferase, domain 1"/>
    <property type="match status" value="1"/>
</dbReference>
<proteinExistence type="inferred from homology"/>
<sequence>MKVLFSPPYIDHDVITEVVDTLTSGWITTGPKVKALEDAFANYVGVTHAVAVNSWTSGAIMVLRWLGLKPGDEVIVPAYTYCATALAVLEAGGTPVMVDIDPDLTISTEAISKAITPRTKAIIPVDIGGWACDYEAIQHYINEDWAKAIFTPTSPVQRLLGRIMIIADAAHSLGATQEGKRVGSLCDITIFSLHAVKNITSAEGGMICLNLPEPFNNDELYKHFRIMTIYGQSKDALAKTQPGSWEYDILFQGMKINMPDVNAAIALAQLRKYDALLDERRRIYVRYNMLLQPYEWALPPPFDNEVQTSAYHLYPLRIRDITLQQRNKIIAEIATHEVSVNVHFIPMPMLTVFMHLGYKIRNYPESYDNYTREISLPVYPQLTNDQIDFVVATLVEAYNKIVHKWHPQPIMNII</sequence>
<dbReference type="InterPro" id="IPR015424">
    <property type="entry name" value="PyrdxlP-dep_Trfase"/>
</dbReference>
<dbReference type="GO" id="GO:0000271">
    <property type="term" value="P:polysaccharide biosynthetic process"/>
    <property type="evidence" value="ECO:0007669"/>
    <property type="project" value="TreeGrafter"/>
</dbReference>
<dbReference type="InterPro" id="IPR015422">
    <property type="entry name" value="PyrdxlP-dep_Trfase_small"/>
</dbReference>
<evidence type="ECO:0000313" key="6">
    <source>
        <dbReference type="Proteomes" id="UP000076586"/>
    </source>
</evidence>
<feature type="active site" description="Proton acceptor" evidence="2">
    <location>
        <position position="197"/>
    </location>
</feature>
<dbReference type="PIRSF" id="PIRSF000390">
    <property type="entry name" value="PLP_StrS"/>
    <property type="match status" value="1"/>
</dbReference>
<dbReference type="STRING" id="681398.PJIAN_4551"/>
<feature type="modified residue" description="N6-(pyridoxal phosphate)lysine" evidence="3">
    <location>
        <position position="197"/>
    </location>
</feature>
<reference evidence="6" key="2">
    <citation type="journal article" date="2017" name="Genome Announc.">
        <title>Draft genome sequence of Paludibacter jiangxiensis NM7(T), a propionate-producing fermentative bacterium.</title>
        <authorList>
            <person name="Qiu Y.-L."/>
            <person name="Tourlousse D.M."/>
            <person name="Matsuura N."/>
            <person name="Ohashi A."/>
            <person name="Sekiguchi Y."/>
        </authorList>
    </citation>
    <scope>NUCLEOTIDE SEQUENCE [LARGE SCALE GENOMIC DNA]</scope>
    <source>
        <strain evidence="6">NM7</strain>
    </source>
</reference>
<dbReference type="Proteomes" id="UP000076586">
    <property type="component" value="Unassembled WGS sequence"/>
</dbReference>
<dbReference type="OrthoDB" id="9810913at2"/>
<dbReference type="GO" id="GO:0030170">
    <property type="term" value="F:pyridoxal phosphate binding"/>
    <property type="evidence" value="ECO:0007669"/>
    <property type="project" value="TreeGrafter"/>
</dbReference>
<comment type="caution">
    <text evidence="5">The sequence shown here is derived from an EMBL/GenBank/DDBJ whole genome shotgun (WGS) entry which is preliminary data.</text>
</comment>
<dbReference type="Pfam" id="PF01041">
    <property type="entry name" value="DegT_DnrJ_EryC1"/>
    <property type="match status" value="2"/>
</dbReference>
<dbReference type="InterPro" id="IPR000653">
    <property type="entry name" value="DegT/StrS_aminotransferase"/>
</dbReference>
<dbReference type="CDD" id="cd00616">
    <property type="entry name" value="AHBA_syn"/>
    <property type="match status" value="1"/>
</dbReference>
<evidence type="ECO:0000256" key="4">
    <source>
        <dbReference type="RuleBase" id="RU004508"/>
    </source>
</evidence>
<protein>
    <submittedName>
        <fullName evidence="5">dTDP-4-amino-4,6-dideoxygalactose transaminase</fullName>
    </submittedName>
</protein>
<accession>A0A171AMZ3</accession>
<dbReference type="GO" id="GO:0008483">
    <property type="term" value="F:transaminase activity"/>
    <property type="evidence" value="ECO:0007669"/>
    <property type="project" value="TreeGrafter"/>
</dbReference>
<dbReference type="EMBL" id="BDCR01000004">
    <property type="protein sequence ID" value="GAT64008.1"/>
    <property type="molecule type" value="Genomic_DNA"/>
</dbReference>
<comment type="similarity">
    <text evidence="1 4">Belongs to the DegT/DnrJ/EryC1 family.</text>
</comment>
<dbReference type="PANTHER" id="PTHR30244:SF34">
    <property type="entry name" value="DTDP-4-AMINO-4,6-DIDEOXYGALACTOSE TRANSAMINASE"/>
    <property type="match status" value="1"/>
</dbReference>
<organism evidence="5 6">
    <name type="scientific">Paludibacter jiangxiensis</name>
    <dbReference type="NCBI Taxonomy" id="681398"/>
    <lineage>
        <taxon>Bacteria</taxon>
        <taxon>Pseudomonadati</taxon>
        <taxon>Bacteroidota</taxon>
        <taxon>Bacteroidia</taxon>
        <taxon>Bacteroidales</taxon>
        <taxon>Paludibacteraceae</taxon>
        <taxon>Paludibacter</taxon>
    </lineage>
</organism>